<accession>A0ABP6Z8U5</accession>
<dbReference type="Proteomes" id="UP001501074">
    <property type="component" value="Unassembled WGS sequence"/>
</dbReference>
<dbReference type="Pfam" id="PF02310">
    <property type="entry name" value="B12-binding"/>
    <property type="match status" value="1"/>
</dbReference>
<evidence type="ECO:0000313" key="4">
    <source>
        <dbReference type="Proteomes" id="UP001501074"/>
    </source>
</evidence>
<name>A0ABP6Z8U5_9ACTN</name>
<feature type="compositionally biased region" description="Polar residues" evidence="1">
    <location>
        <begin position="1"/>
        <end position="10"/>
    </location>
</feature>
<sequence>MTLSLRRSTGSVGGTHRQAHHPSSGYRREPLRRQRPLTLVTTTKSDSHTWNLVYLELVLKELGHDVVNLGPCVPVELLAGCAREVGPDLVVVSTVNGHGVRDGIEIAGVLRQMDELARTPIVIGGKLSTSGEAGASEQARRLRHAGYDAVFGGTGAISAFRAFVAGAGVRA</sequence>
<proteinExistence type="predicted"/>
<evidence type="ECO:0000256" key="1">
    <source>
        <dbReference type="SAM" id="MobiDB-lite"/>
    </source>
</evidence>
<reference evidence="4" key="1">
    <citation type="journal article" date="2019" name="Int. J. Syst. Evol. Microbiol.">
        <title>The Global Catalogue of Microorganisms (GCM) 10K type strain sequencing project: providing services to taxonomists for standard genome sequencing and annotation.</title>
        <authorList>
            <consortium name="The Broad Institute Genomics Platform"/>
            <consortium name="The Broad Institute Genome Sequencing Center for Infectious Disease"/>
            <person name="Wu L."/>
            <person name="Ma J."/>
        </authorList>
    </citation>
    <scope>NUCLEOTIDE SEQUENCE [LARGE SCALE GENOMIC DNA]</scope>
    <source>
        <strain evidence="4">JCM 16902</strain>
    </source>
</reference>
<dbReference type="PROSITE" id="PS51332">
    <property type="entry name" value="B12_BINDING"/>
    <property type="match status" value="1"/>
</dbReference>
<feature type="region of interest" description="Disordered" evidence="1">
    <location>
        <begin position="1"/>
        <end position="34"/>
    </location>
</feature>
<dbReference type="RefSeq" id="WP_231485272.1">
    <property type="nucleotide sequence ID" value="NZ_BAAAZO010000002.1"/>
</dbReference>
<feature type="domain" description="B12-binding" evidence="2">
    <location>
        <begin position="35"/>
        <end position="171"/>
    </location>
</feature>
<protein>
    <submittedName>
        <fullName evidence="3">Cobalamin B12-binding domain-containing protein</fullName>
    </submittedName>
</protein>
<evidence type="ECO:0000259" key="2">
    <source>
        <dbReference type="PROSITE" id="PS51332"/>
    </source>
</evidence>
<gene>
    <name evidence="3" type="ORF">GCM10022223_16320</name>
</gene>
<keyword evidence="4" id="KW-1185">Reference proteome</keyword>
<dbReference type="SUPFAM" id="SSF52242">
    <property type="entry name" value="Cobalamin (vitamin B12)-binding domain"/>
    <property type="match status" value="1"/>
</dbReference>
<comment type="caution">
    <text evidence="3">The sequence shown here is derived from an EMBL/GenBank/DDBJ whole genome shotgun (WGS) entry which is preliminary data.</text>
</comment>
<evidence type="ECO:0000313" key="3">
    <source>
        <dbReference type="EMBL" id="GAA3601349.1"/>
    </source>
</evidence>
<dbReference type="EMBL" id="BAAAZO010000002">
    <property type="protein sequence ID" value="GAA3601349.1"/>
    <property type="molecule type" value="Genomic_DNA"/>
</dbReference>
<dbReference type="InterPro" id="IPR006158">
    <property type="entry name" value="Cobalamin-bd"/>
</dbReference>
<dbReference type="CDD" id="cd02065">
    <property type="entry name" value="B12-binding_like"/>
    <property type="match status" value="1"/>
</dbReference>
<dbReference type="InterPro" id="IPR036724">
    <property type="entry name" value="Cobalamin-bd_sf"/>
</dbReference>
<dbReference type="Gene3D" id="3.40.50.280">
    <property type="entry name" value="Cobalamin-binding domain"/>
    <property type="match status" value="1"/>
</dbReference>
<organism evidence="3 4">
    <name type="scientific">Kineosporia mesophila</name>
    <dbReference type="NCBI Taxonomy" id="566012"/>
    <lineage>
        <taxon>Bacteria</taxon>
        <taxon>Bacillati</taxon>
        <taxon>Actinomycetota</taxon>
        <taxon>Actinomycetes</taxon>
        <taxon>Kineosporiales</taxon>
        <taxon>Kineosporiaceae</taxon>
        <taxon>Kineosporia</taxon>
    </lineage>
</organism>